<keyword evidence="2" id="KW-0999">Mitochondrion inner membrane</keyword>
<accession>A0A9Q9EI07</accession>
<dbReference type="Proteomes" id="UP001056384">
    <property type="component" value="Chromosome 4"/>
</dbReference>
<comment type="subcellular location">
    <subcellularLocation>
        <location evidence="1">Mitochondrion inner membrane</location>
    </subcellularLocation>
</comment>
<keyword evidence="7" id="KW-1185">Reference proteome</keyword>
<evidence type="ECO:0000313" key="7">
    <source>
        <dbReference type="Proteomes" id="UP001056384"/>
    </source>
</evidence>
<dbReference type="Pfam" id="PF02238">
    <property type="entry name" value="COX7a"/>
    <property type="match status" value="1"/>
</dbReference>
<keyword evidence="5" id="KW-0812">Transmembrane</keyword>
<keyword evidence="4 5" id="KW-0472">Membrane</keyword>
<evidence type="ECO:0000256" key="2">
    <source>
        <dbReference type="ARBA" id="ARBA00022792"/>
    </source>
</evidence>
<gene>
    <name evidence="6" type="ORF">Slin15195_G056550</name>
</gene>
<organism evidence="6 7">
    <name type="scientific">Septoria linicola</name>
    <dbReference type="NCBI Taxonomy" id="215465"/>
    <lineage>
        <taxon>Eukaryota</taxon>
        <taxon>Fungi</taxon>
        <taxon>Dikarya</taxon>
        <taxon>Ascomycota</taxon>
        <taxon>Pezizomycotina</taxon>
        <taxon>Dothideomycetes</taxon>
        <taxon>Dothideomycetidae</taxon>
        <taxon>Mycosphaerellales</taxon>
        <taxon>Mycosphaerellaceae</taxon>
        <taxon>Septoria</taxon>
    </lineage>
</organism>
<dbReference type="EMBL" id="CP099421">
    <property type="protein sequence ID" value="USW52336.1"/>
    <property type="molecule type" value="Genomic_DNA"/>
</dbReference>
<sequence length="79" mass="9433">MRATLMRRAGGMPQFPGMYRQNNVPAWQRLHQTHDGVRQWNKGPRAKYMLYPYYATLIATTAAAQYMMFRMVFGKKTWW</sequence>
<dbReference type="InterPro" id="IPR039297">
    <property type="entry name" value="COX7a"/>
</dbReference>
<keyword evidence="5" id="KW-1133">Transmembrane helix</keyword>
<dbReference type="GO" id="GO:0005743">
    <property type="term" value="C:mitochondrial inner membrane"/>
    <property type="evidence" value="ECO:0007669"/>
    <property type="project" value="UniProtKB-SubCell"/>
</dbReference>
<keyword evidence="3" id="KW-0496">Mitochondrion</keyword>
<feature type="transmembrane region" description="Helical" evidence="5">
    <location>
        <begin position="48"/>
        <end position="69"/>
    </location>
</feature>
<name>A0A9Q9EI07_9PEZI</name>
<evidence type="ECO:0000313" key="6">
    <source>
        <dbReference type="EMBL" id="USW52336.1"/>
    </source>
</evidence>
<dbReference type="AlphaFoldDB" id="A0A9Q9EI07"/>
<evidence type="ECO:0000256" key="1">
    <source>
        <dbReference type="ARBA" id="ARBA00004273"/>
    </source>
</evidence>
<dbReference type="OrthoDB" id="5511599at2759"/>
<proteinExistence type="predicted"/>
<reference evidence="6" key="1">
    <citation type="submission" date="2022-06" db="EMBL/GenBank/DDBJ databases">
        <title>Complete genome sequences of two strains of the flax pathogen Septoria linicola.</title>
        <authorList>
            <person name="Lapalu N."/>
            <person name="Simon A."/>
            <person name="Demenou B."/>
            <person name="Paumier D."/>
            <person name="Guillot M.-P."/>
            <person name="Gout L."/>
            <person name="Valade R."/>
        </authorList>
    </citation>
    <scope>NUCLEOTIDE SEQUENCE</scope>
    <source>
        <strain evidence="6">SE15195</strain>
    </source>
</reference>
<evidence type="ECO:0000256" key="5">
    <source>
        <dbReference type="SAM" id="Phobius"/>
    </source>
</evidence>
<protein>
    <submittedName>
        <fullName evidence="6">Cytochrome c oxidase subunit VII</fullName>
    </submittedName>
</protein>
<evidence type="ECO:0000256" key="4">
    <source>
        <dbReference type="ARBA" id="ARBA00023136"/>
    </source>
</evidence>
<evidence type="ECO:0000256" key="3">
    <source>
        <dbReference type="ARBA" id="ARBA00023128"/>
    </source>
</evidence>